<feature type="transmembrane region" description="Helical" evidence="8">
    <location>
        <begin position="20"/>
        <end position="40"/>
    </location>
</feature>
<evidence type="ECO:0000256" key="8">
    <source>
        <dbReference type="SAM" id="Phobius"/>
    </source>
</evidence>
<feature type="compositionally biased region" description="Polar residues" evidence="7">
    <location>
        <begin position="62"/>
        <end position="73"/>
    </location>
</feature>
<keyword evidence="11" id="KW-1185">Reference proteome</keyword>
<organism evidence="10 11">
    <name type="scientific">Ruminococcoides intestinale</name>
    <dbReference type="NCBI Taxonomy" id="3133162"/>
    <lineage>
        <taxon>Bacteria</taxon>
        <taxon>Bacillati</taxon>
        <taxon>Bacillota</taxon>
        <taxon>Clostridia</taxon>
        <taxon>Eubacteriales</taxon>
        <taxon>Oscillospiraceae</taxon>
        <taxon>Ruminococcoides</taxon>
    </lineage>
</organism>
<dbReference type="InterPro" id="IPR050445">
    <property type="entry name" value="Bact_polysacc_biosynth/exp"/>
</dbReference>
<dbReference type="PANTHER" id="PTHR32309:SF13">
    <property type="entry name" value="FERRIC ENTEROBACTIN TRANSPORT PROTEIN FEPE"/>
    <property type="match status" value="1"/>
</dbReference>
<protein>
    <submittedName>
        <fullName evidence="10">Wzz/FepE/Etk N-terminal domain-containing protein</fullName>
    </submittedName>
</protein>
<evidence type="ECO:0000256" key="7">
    <source>
        <dbReference type="SAM" id="MobiDB-lite"/>
    </source>
</evidence>
<dbReference type="InterPro" id="IPR003856">
    <property type="entry name" value="LPS_length_determ_N"/>
</dbReference>
<keyword evidence="4 8" id="KW-0812">Transmembrane</keyword>
<evidence type="ECO:0000256" key="4">
    <source>
        <dbReference type="ARBA" id="ARBA00022692"/>
    </source>
</evidence>
<gene>
    <name evidence="10" type="ORF">WMO39_03365</name>
</gene>
<feature type="compositionally biased region" description="Basic and acidic residues" evidence="7">
    <location>
        <begin position="75"/>
        <end position="87"/>
    </location>
</feature>
<evidence type="ECO:0000259" key="9">
    <source>
        <dbReference type="Pfam" id="PF02706"/>
    </source>
</evidence>
<evidence type="ECO:0000256" key="6">
    <source>
        <dbReference type="ARBA" id="ARBA00023136"/>
    </source>
</evidence>
<feature type="domain" description="Polysaccharide chain length determinant N-terminal" evidence="9">
    <location>
        <begin position="5"/>
        <end position="65"/>
    </location>
</feature>
<reference evidence="10 11" key="1">
    <citation type="submission" date="2024-03" db="EMBL/GenBank/DDBJ databases">
        <title>Human intestinal bacterial collection.</title>
        <authorList>
            <person name="Pauvert C."/>
            <person name="Hitch T.C.A."/>
            <person name="Clavel T."/>
        </authorList>
    </citation>
    <scope>NUCLEOTIDE SEQUENCE [LARGE SCALE GENOMIC DNA]</scope>
    <source>
        <strain evidence="10 11">CLA-JM-H38</strain>
    </source>
</reference>
<dbReference type="Proteomes" id="UP001490816">
    <property type="component" value="Unassembled WGS sequence"/>
</dbReference>
<comment type="similarity">
    <text evidence="2">Belongs to the CpsC/CapA family.</text>
</comment>
<dbReference type="RefSeq" id="WP_117949074.1">
    <property type="nucleotide sequence ID" value="NZ_JBBMEZ010000006.1"/>
</dbReference>
<evidence type="ECO:0000313" key="10">
    <source>
        <dbReference type="EMBL" id="MEQ2469376.1"/>
    </source>
</evidence>
<feature type="transmembrane region" description="Helical" evidence="8">
    <location>
        <begin position="193"/>
        <end position="214"/>
    </location>
</feature>
<comment type="caution">
    <text evidence="10">The sequence shown here is derived from an EMBL/GenBank/DDBJ whole genome shotgun (WGS) entry which is preliminary data.</text>
</comment>
<evidence type="ECO:0000256" key="5">
    <source>
        <dbReference type="ARBA" id="ARBA00022989"/>
    </source>
</evidence>
<evidence type="ECO:0000256" key="1">
    <source>
        <dbReference type="ARBA" id="ARBA00004651"/>
    </source>
</evidence>
<feature type="region of interest" description="Disordered" evidence="7">
    <location>
        <begin position="62"/>
        <end position="87"/>
    </location>
</feature>
<evidence type="ECO:0000256" key="2">
    <source>
        <dbReference type="ARBA" id="ARBA00006683"/>
    </source>
</evidence>
<name>A0ABV1F7R3_9FIRM</name>
<accession>A0ABV1F7R3</accession>
<evidence type="ECO:0000256" key="3">
    <source>
        <dbReference type="ARBA" id="ARBA00022475"/>
    </source>
</evidence>
<dbReference type="EMBL" id="JBBMEZ010000006">
    <property type="protein sequence ID" value="MEQ2469376.1"/>
    <property type="molecule type" value="Genomic_DNA"/>
</dbReference>
<keyword evidence="3" id="KW-1003">Cell membrane</keyword>
<evidence type="ECO:0000313" key="11">
    <source>
        <dbReference type="Proteomes" id="UP001490816"/>
    </source>
</evidence>
<keyword evidence="5 8" id="KW-1133">Transmembrane helix</keyword>
<sequence>MAKNVTIQRIVGVLLQRIKFIILATVVMGLLFFMYSRFVIAPMYSTSTMIYVQNYSSSQRANANADTKSTTPSKAADDTAKKTTNEENQKIYPADISASANLAEICVTLFKNSDEMTALYDGCTVNVDVADGTFFITITVDGTDAQKCANVANQLAEKAAEVYNSKFSYGQIGTLRQAKVPSAPYAPSNTKNMLIGAAIGLIASCLISILIELIDTTIKSEDDIQDIYGIPIFAEIPDFENQG</sequence>
<dbReference type="PANTHER" id="PTHR32309">
    <property type="entry name" value="TYROSINE-PROTEIN KINASE"/>
    <property type="match status" value="1"/>
</dbReference>
<comment type="subcellular location">
    <subcellularLocation>
        <location evidence="1">Cell membrane</location>
        <topology evidence="1">Multi-pass membrane protein</topology>
    </subcellularLocation>
</comment>
<keyword evidence="6 8" id="KW-0472">Membrane</keyword>
<proteinExistence type="inferred from homology"/>
<dbReference type="Pfam" id="PF02706">
    <property type="entry name" value="Wzz"/>
    <property type="match status" value="1"/>
</dbReference>